<proteinExistence type="predicted"/>
<evidence type="ECO:0000313" key="2">
    <source>
        <dbReference type="Proteomes" id="UP001195483"/>
    </source>
</evidence>
<dbReference type="AlphaFoldDB" id="A0AAE0SQ78"/>
<accession>A0AAE0SQ78</accession>
<evidence type="ECO:0000313" key="1">
    <source>
        <dbReference type="EMBL" id="KAK3595811.1"/>
    </source>
</evidence>
<reference evidence="1" key="2">
    <citation type="journal article" date="2021" name="Genome Biol. Evol.">
        <title>Developing a high-quality reference genome for a parasitic bivalve with doubly uniparental inheritance (Bivalvia: Unionida).</title>
        <authorList>
            <person name="Smith C.H."/>
        </authorList>
    </citation>
    <scope>NUCLEOTIDE SEQUENCE</scope>
    <source>
        <strain evidence="1">CHS0354</strain>
        <tissue evidence="1">Mantle</tissue>
    </source>
</reference>
<dbReference type="EMBL" id="JAEAOA010000900">
    <property type="protein sequence ID" value="KAK3595811.1"/>
    <property type="molecule type" value="Genomic_DNA"/>
</dbReference>
<comment type="caution">
    <text evidence="1">The sequence shown here is derived from an EMBL/GenBank/DDBJ whole genome shotgun (WGS) entry which is preliminary data.</text>
</comment>
<sequence length="183" mass="21147">MEKNMNEVVQDSSVDFCYKEEKREATIQRRNALADIFNGFDDKAVKRLFDMSGITENVPEEERLKMRWGTISGEERFLICVSNQRRRRNGMGDIFQDVGDTEKMLLPRSKDSQDKAEFNLNTPDLFHSCEDSKGIYDVKPDQRRSSLPVSIISRPMLCSNAIFILNSMLIKSFRINGKDISLH</sequence>
<organism evidence="1 2">
    <name type="scientific">Potamilus streckersoni</name>
    <dbReference type="NCBI Taxonomy" id="2493646"/>
    <lineage>
        <taxon>Eukaryota</taxon>
        <taxon>Metazoa</taxon>
        <taxon>Spiralia</taxon>
        <taxon>Lophotrochozoa</taxon>
        <taxon>Mollusca</taxon>
        <taxon>Bivalvia</taxon>
        <taxon>Autobranchia</taxon>
        <taxon>Heteroconchia</taxon>
        <taxon>Palaeoheterodonta</taxon>
        <taxon>Unionida</taxon>
        <taxon>Unionoidea</taxon>
        <taxon>Unionidae</taxon>
        <taxon>Ambleminae</taxon>
        <taxon>Lampsilini</taxon>
        <taxon>Potamilus</taxon>
    </lineage>
</organism>
<keyword evidence="2" id="KW-1185">Reference proteome</keyword>
<reference evidence="1" key="1">
    <citation type="journal article" date="2021" name="Genome Biol. Evol.">
        <title>A High-Quality Reference Genome for a Parasitic Bivalve with Doubly Uniparental Inheritance (Bivalvia: Unionida).</title>
        <authorList>
            <person name="Smith C.H."/>
        </authorList>
    </citation>
    <scope>NUCLEOTIDE SEQUENCE</scope>
    <source>
        <strain evidence="1">CHS0354</strain>
    </source>
</reference>
<reference evidence="1" key="3">
    <citation type="submission" date="2023-05" db="EMBL/GenBank/DDBJ databases">
        <authorList>
            <person name="Smith C.H."/>
        </authorList>
    </citation>
    <scope>NUCLEOTIDE SEQUENCE</scope>
    <source>
        <strain evidence="1">CHS0354</strain>
        <tissue evidence="1">Mantle</tissue>
    </source>
</reference>
<dbReference type="Proteomes" id="UP001195483">
    <property type="component" value="Unassembled WGS sequence"/>
</dbReference>
<gene>
    <name evidence="1" type="ORF">CHS0354_014627</name>
</gene>
<name>A0AAE0SQ78_9BIVA</name>
<protein>
    <submittedName>
        <fullName evidence="1">Uncharacterized protein</fullName>
    </submittedName>
</protein>